<evidence type="ECO:0000313" key="1">
    <source>
        <dbReference type="EMBL" id="AHH01791.1"/>
    </source>
</evidence>
<dbReference type="Proteomes" id="UP000202176">
    <property type="component" value="Segment"/>
</dbReference>
<gene>
    <name evidence="1" type="ORF">pv_224</name>
</gene>
<dbReference type="KEGG" id="vg:18266252"/>
<name>W5S4Z6_9VIRU</name>
<dbReference type="RefSeq" id="YP_009001126.1">
    <property type="nucleotide sequence ID" value="NC_023423.1"/>
</dbReference>
<evidence type="ECO:0000313" key="2">
    <source>
        <dbReference type="Proteomes" id="UP000202176"/>
    </source>
</evidence>
<keyword evidence="2" id="KW-1185">Reference proteome</keyword>
<sequence>MQVSSLKELLLSQSFSYKDLIRACRPEGRRTQRDAELASVTGCDWEAWRTRALIDYGIPPPYFDLALVDFPAQSPNHFSIPARNISGQQRYIEIATRIQILPESGVNRVRGEVSGVYEALAGIHASLKWNDPVGIQIFFPRLKQPVIDFLKRKVSSQDDEYFHLEDYRFAAFQQLVFLLFGEEEGLAELLSPLKLRGGPSRDKTPYYMPPDSKSFIEIQSHNKGEEGPTIEDPKGLRYLIRSGCMFALNQVLNNPKLHTKIFFESIIKSGNEEMLRRALPTFMPELIETFDSTPQPPFEILPKRGSEGNPRRGTAGIRLQSDYLDSAVFSCNPRFVDVFLSFYGLNSVSPEIMYNLSSGYLFHRNPVGAYQVLQRFKQNITSWYSNTRFDLDMILYSVNTRKTGYYNSHLAEEIRDNTGNIPIIQTLLPLLIEQLSNEIQFDADVITGAINDLLSKVKINLTPLTHRILLSTLG</sequence>
<accession>W5S4Z6</accession>
<dbReference type="GeneID" id="18266252"/>
<protein>
    <submittedName>
        <fullName evidence="1">Uncharacterized protein</fullName>
    </submittedName>
</protein>
<reference evidence="1 2" key="1">
    <citation type="journal article" date="2014" name="Proc. Natl. Acad. Sci. U.S.A.">
        <title>Thirty-thousand-year-old distant relative of giant icosahedral DNA viruses with a pandoravirus morphology.</title>
        <authorList>
            <person name="Legendre M."/>
            <person name="Bartoli J."/>
            <person name="Shmakova L."/>
            <person name="Jeudy S."/>
            <person name="Labadie K."/>
            <person name="Adrait A."/>
            <person name="Lescot M."/>
            <person name="Poirot O."/>
            <person name="Bertaux L."/>
            <person name="Bruley C."/>
            <person name="Coute Y."/>
            <person name="Rivkina E."/>
            <person name="Abergel C."/>
            <person name="Claverie J.M."/>
        </authorList>
    </citation>
    <scope>NUCLEOTIDE SEQUENCE [LARGE SCALE GENOMIC DNA]</scope>
    <source>
        <strain evidence="1">P1084-T</strain>
    </source>
</reference>
<proteinExistence type="predicted"/>
<dbReference type="OrthoDB" id="40442at10239"/>
<organism evidence="1 2">
    <name type="scientific">Pithovirus sibericum</name>
    <dbReference type="NCBI Taxonomy" id="1450746"/>
    <lineage>
        <taxon>Viruses</taxon>
        <taxon>Pithoviruses</taxon>
        <taxon>Orthopithovirinae</taxon>
        <taxon>Alphapithovirus</taxon>
        <taxon>Alphapithovirus sibericum</taxon>
    </lineage>
</organism>
<dbReference type="EMBL" id="KF740664">
    <property type="protein sequence ID" value="AHH01791.1"/>
    <property type="molecule type" value="Genomic_DNA"/>
</dbReference>